<organism evidence="1 2">
    <name type="scientific">Dactylonectria macrodidyma</name>
    <dbReference type="NCBI Taxonomy" id="307937"/>
    <lineage>
        <taxon>Eukaryota</taxon>
        <taxon>Fungi</taxon>
        <taxon>Dikarya</taxon>
        <taxon>Ascomycota</taxon>
        <taxon>Pezizomycotina</taxon>
        <taxon>Sordariomycetes</taxon>
        <taxon>Hypocreomycetidae</taxon>
        <taxon>Hypocreales</taxon>
        <taxon>Nectriaceae</taxon>
        <taxon>Dactylonectria</taxon>
    </lineage>
</organism>
<evidence type="ECO:0000313" key="2">
    <source>
        <dbReference type="Proteomes" id="UP000738349"/>
    </source>
</evidence>
<evidence type="ECO:0000313" key="1">
    <source>
        <dbReference type="EMBL" id="KAH7121563.1"/>
    </source>
</evidence>
<dbReference type="EMBL" id="JAGMUV010000024">
    <property type="protein sequence ID" value="KAH7121563.1"/>
    <property type="molecule type" value="Genomic_DNA"/>
</dbReference>
<proteinExistence type="predicted"/>
<reference evidence="1" key="1">
    <citation type="journal article" date="2021" name="Nat. Commun.">
        <title>Genetic determinants of endophytism in the Arabidopsis root mycobiome.</title>
        <authorList>
            <person name="Mesny F."/>
            <person name="Miyauchi S."/>
            <person name="Thiergart T."/>
            <person name="Pickel B."/>
            <person name="Atanasova L."/>
            <person name="Karlsson M."/>
            <person name="Huettel B."/>
            <person name="Barry K.W."/>
            <person name="Haridas S."/>
            <person name="Chen C."/>
            <person name="Bauer D."/>
            <person name="Andreopoulos W."/>
            <person name="Pangilinan J."/>
            <person name="LaButti K."/>
            <person name="Riley R."/>
            <person name="Lipzen A."/>
            <person name="Clum A."/>
            <person name="Drula E."/>
            <person name="Henrissat B."/>
            <person name="Kohler A."/>
            <person name="Grigoriev I.V."/>
            <person name="Martin F.M."/>
            <person name="Hacquard S."/>
        </authorList>
    </citation>
    <scope>NUCLEOTIDE SEQUENCE</scope>
    <source>
        <strain evidence="1">MPI-CAGE-AT-0147</strain>
    </source>
</reference>
<comment type="caution">
    <text evidence="1">The sequence shown here is derived from an EMBL/GenBank/DDBJ whole genome shotgun (WGS) entry which is preliminary data.</text>
</comment>
<name>A0A9P9IGX9_9HYPO</name>
<protein>
    <submittedName>
        <fullName evidence="1">Uncharacterized protein</fullName>
    </submittedName>
</protein>
<gene>
    <name evidence="1" type="ORF">EDB81DRAFT_766372</name>
</gene>
<sequence length="121" mass="13049">MATALNLNPPLPGNAFSSMWAKFKPTVGFAAWILTKATSIPIGKTSTKRQAAGVIYKWVLWDAKASMNLTKLHMPDMMKPTQIAGVAGVDICAYGYILVVEASGEETDTILEALEKFLESG</sequence>
<dbReference type="OrthoDB" id="3235083at2759"/>
<keyword evidence="2" id="KW-1185">Reference proteome</keyword>
<dbReference type="Proteomes" id="UP000738349">
    <property type="component" value="Unassembled WGS sequence"/>
</dbReference>
<accession>A0A9P9IGX9</accession>
<dbReference type="AlphaFoldDB" id="A0A9P9IGX9"/>